<dbReference type="RefSeq" id="WP_032953538.1">
    <property type="nucleotide sequence ID" value="NZ_JNHM01000144.1"/>
</dbReference>
<proteinExistence type="predicted"/>
<dbReference type="CDD" id="cd13128">
    <property type="entry name" value="MATE_Wzx_like"/>
    <property type="match status" value="1"/>
</dbReference>
<feature type="transmembrane region" description="Helical" evidence="5">
    <location>
        <begin position="12"/>
        <end position="29"/>
    </location>
</feature>
<feature type="transmembrane region" description="Helical" evidence="5">
    <location>
        <begin position="410"/>
        <end position="430"/>
    </location>
</feature>
<comment type="caution">
    <text evidence="6">The sequence shown here is derived from an EMBL/GenBank/DDBJ whole genome shotgun (WGS) entry which is preliminary data.</text>
</comment>
<accession>A0A069S5H1</accession>
<feature type="transmembrane region" description="Helical" evidence="5">
    <location>
        <begin position="41"/>
        <end position="64"/>
    </location>
</feature>
<evidence type="ECO:0000256" key="2">
    <source>
        <dbReference type="ARBA" id="ARBA00022692"/>
    </source>
</evidence>
<organism evidence="6 7">
    <name type="scientific">Phocaeicola vulgatus str. 3975 RP4</name>
    <dbReference type="NCBI Taxonomy" id="1339352"/>
    <lineage>
        <taxon>Bacteria</taxon>
        <taxon>Pseudomonadati</taxon>
        <taxon>Bacteroidota</taxon>
        <taxon>Bacteroidia</taxon>
        <taxon>Bacteroidales</taxon>
        <taxon>Bacteroidaceae</taxon>
        <taxon>Phocaeicola</taxon>
    </lineage>
</organism>
<name>A0A069S5H1_PHOVU</name>
<keyword evidence="4 5" id="KW-0472">Membrane</keyword>
<feature type="transmembrane region" description="Helical" evidence="5">
    <location>
        <begin position="85"/>
        <end position="106"/>
    </location>
</feature>
<feature type="transmembrane region" description="Helical" evidence="5">
    <location>
        <begin position="377"/>
        <end position="398"/>
    </location>
</feature>
<feature type="transmembrane region" description="Helical" evidence="5">
    <location>
        <begin position="288"/>
        <end position="309"/>
    </location>
</feature>
<evidence type="ECO:0000256" key="4">
    <source>
        <dbReference type="ARBA" id="ARBA00023136"/>
    </source>
</evidence>
<dbReference type="PANTHER" id="PTHR43424:SF1">
    <property type="entry name" value="LOCUS PUTATIVE PROTEIN 1-RELATED"/>
    <property type="match status" value="1"/>
</dbReference>
<evidence type="ECO:0000313" key="7">
    <source>
        <dbReference type="Proteomes" id="UP000027661"/>
    </source>
</evidence>
<feature type="transmembrane region" description="Helical" evidence="5">
    <location>
        <begin position="166"/>
        <end position="186"/>
    </location>
</feature>
<sequence>MTSLKKNIFWNSVRVGSNLVFPLVTFPYVSRVLGPDTIGLFNYVTAIAAYFTLFASLGFPIYGVREIANVKDKPEEFGNIVNSIFTANVIATFIVYLAYSVVALLISGEYLLLYFIIGLSVLMSCISFDWFYQGIEDFRYITVRSLIIKVVSIVGLFIFVHDKSDLLAYAILSIVGTCGNNILNLIRINKYVKLRFSLVDCWKHTRGASTLFLGTIAVSLYTNLNSIMVGALGTMEAVGFFTTGNKVVSLVMTIITAVTSTIIPRMSYLVGSGKEEEAVLLQKKTINLLNYIALPMIAGLVILAKPIILVFSGKEFLPSVIVLQILSFLLIIIPWSSFLGLQILYPIRKEKYGNYAVVTGALVNLVLNFFLIPRYSYIGVAISVVCAEMVITLVHYIFAMRYMKLKFHDFIPIKSIVSTLVMALVVYKGFFYGDHIVCVVAWSMVGALVYVGALLLMRDEFMKEMIFKIINR</sequence>
<dbReference type="InterPro" id="IPR002797">
    <property type="entry name" value="Polysacc_synth"/>
</dbReference>
<feature type="transmembrane region" description="Helical" evidence="5">
    <location>
        <begin position="352"/>
        <end position="371"/>
    </location>
</feature>
<feature type="transmembrane region" description="Helical" evidence="5">
    <location>
        <begin position="436"/>
        <end position="457"/>
    </location>
</feature>
<feature type="transmembrane region" description="Helical" evidence="5">
    <location>
        <begin position="321"/>
        <end position="345"/>
    </location>
</feature>
<feature type="transmembrane region" description="Helical" evidence="5">
    <location>
        <begin position="247"/>
        <end position="268"/>
    </location>
</feature>
<dbReference type="EMBL" id="JNHM01000144">
    <property type="protein sequence ID" value="KDS45377.1"/>
    <property type="molecule type" value="Genomic_DNA"/>
</dbReference>
<evidence type="ECO:0000256" key="1">
    <source>
        <dbReference type="ARBA" id="ARBA00004141"/>
    </source>
</evidence>
<keyword evidence="2 5" id="KW-0812">Transmembrane</keyword>
<evidence type="ECO:0000256" key="3">
    <source>
        <dbReference type="ARBA" id="ARBA00022989"/>
    </source>
</evidence>
<dbReference type="PATRIC" id="fig|1339352.3.peg.3722"/>
<dbReference type="GO" id="GO:0016020">
    <property type="term" value="C:membrane"/>
    <property type="evidence" value="ECO:0007669"/>
    <property type="project" value="UniProtKB-SubCell"/>
</dbReference>
<dbReference type="Proteomes" id="UP000027661">
    <property type="component" value="Unassembled WGS sequence"/>
</dbReference>
<dbReference type="PANTHER" id="PTHR43424">
    <property type="entry name" value="LOCUS PUTATIVE PROTEIN 1-RELATED"/>
    <property type="match status" value="1"/>
</dbReference>
<evidence type="ECO:0000256" key="5">
    <source>
        <dbReference type="SAM" id="Phobius"/>
    </source>
</evidence>
<dbReference type="Pfam" id="PF01943">
    <property type="entry name" value="Polysacc_synt"/>
    <property type="match status" value="1"/>
</dbReference>
<feature type="transmembrane region" description="Helical" evidence="5">
    <location>
        <begin position="141"/>
        <end position="160"/>
    </location>
</feature>
<evidence type="ECO:0000313" key="6">
    <source>
        <dbReference type="EMBL" id="KDS45377.1"/>
    </source>
</evidence>
<feature type="transmembrane region" description="Helical" evidence="5">
    <location>
        <begin position="112"/>
        <end position="132"/>
    </location>
</feature>
<comment type="subcellular location">
    <subcellularLocation>
        <location evidence="1">Membrane</location>
        <topology evidence="1">Multi-pass membrane protein</topology>
    </subcellularLocation>
</comment>
<keyword evidence="3 5" id="KW-1133">Transmembrane helix</keyword>
<reference evidence="6 7" key="1">
    <citation type="submission" date="2014-04" db="EMBL/GenBank/DDBJ databases">
        <authorList>
            <person name="Sears C."/>
            <person name="Carroll K."/>
            <person name="Sack B.R."/>
            <person name="Qadri F."/>
            <person name="Myers L.L."/>
            <person name="Chung G.-T."/>
            <person name="Escheverria P."/>
            <person name="Fraser C.M."/>
            <person name="Sadzewicz L."/>
            <person name="Shefchek K.A."/>
            <person name="Tallon L."/>
            <person name="Das S.P."/>
            <person name="Daugherty S."/>
            <person name="Mongodin E.F."/>
        </authorList>
    </citation>
    <scope>NUCLEOTIDE SEQUENCE [LARGE SCALE GENOMIC DNA]</scope>
    <source>
        <strain evidence="6 7">3975 RP4</strain>
    </source>
</reference>
<dbReference type="InterPro" id="IPR052556">
    <property type="entry name" value="PolySynth_Transporter"/>
</dbReference>
<feature type="transmembrane region" description="Helical" evidence="5">
    <location>
        <begin position="207"/>
        <end position="227"/>
    </location>
</feature>
<gene>
    <name evidence="6" type="ORF">M099_3967</name>
</gene>
<dbReference type="AlphaFoldDB" id="A0A069S5H1"/>
<protein>
    <submittedName>
        <fullName evidence="6">MatE family protein</fullName>
    </submittedName>
</protein>